<dbReference type="PANTHER" id="PTHR30336:SF20">
    <property type="entry name" value="DUF218 DOMAIN-CONTAINING PROTEIN"/>
    <property type="match status" value="1"/>
</dbReference>
<keyword evidence="1" id="KW-1133">Transmembrane helix</keyword>
<sequence>MTTMILIIGFISIGTCLTWLFWYLKGRRFALRNHLQKADAIVVLAGTRGSLEFLDGKIRTAVNLYHQGWAPYIICSGKFSVKVDDKAPDLIPLHELHEAFQQGRIQKKDIANAAKKWDRNLGAVYLRDQALALNVPSESILIEDESLHTRENAAFVLHLLKKSNLSHIIIVTSPFHQLRTYLTFKKVLQPYGIIITNYYADTGEWHPFSWFLSKKHRNLVKSEVERIQTYRKKGDLL</sequence>
<dbReference type="InterPro" id="IPR014729">
    <property type="entry name" value="Rossmann-like_a/b/a_fold"/>
</dbReference>
<proteinExistence type="predicted"/>
<keyword evidence="1" id="KW-0472">Membrane</keyword>
<dbReference type="InterPro" id="IPR003848">
    <property type="entry name" value="DUF218"/>
</dbReference>
<evidence type="ECO:0000256" key="1">
    <source>
        <dbReference type="SAM" id="Phobius"/>
    </source>
</evidence>
<accession>A0A926N750</accession>
<gene>
    <name evidence="3" type="ORF">IC620_16235</name>
</gene>
<feature type="transmembrane region" description="Helical" evidence="1">
    <location>
        <begin position="6"/>
        <end position="24"/>
    </location>
</feature>
<dbReference type="Gene3D" id="3.40.50.620">
    <property type="entry name" value="HUPs"/>
    <property type="match status" value="1"/>
</dbReference>
<dbReference type="InterPro" id="IPR051599">
    <property type="entry name" value="Cell_Envelope_Assoc"/>
</dbReference>
<protein>
    <submittedName>
        <fullName evidence="3">YdcF family protein</fullName>
    </submittedName>
</protein>
<organism evidence="3 4">
    <name type="scientific">Polycladospora coralii</name>
    <dbReference type="NCBI Taxonomy" id="2771432"/>
    <lineage>
        <taxon>Bacteria</taxon>
        <taxon>Bacillati</taxon>
        <taxon>Bacillota</taxon>
        <taxon>Bacilli</taxon>
        <taxon>Bacillales</taxon>
        <taxon>Thermoactinomycetaceae</taxon>
        <taxon>Polycladospora</taxon>
    </lineage>
</organism>
<dbReference type="Proteomes" id="UP000661691">
    <property type="component" value="Unassembled WGS sequence"/>
</dbReference>
<comment type="caution">
    <text evidence="3">The sequence shown here is derived from an EMBL/GenBank/DDBJ whole genome shotgun (WGS) entry which is preliminary data.</text>
</comment>
<dbReference type="EMBL" id="JACXAH010000044">
    <property type="protein sequence ID" value="MBD1373894.1"/>
    <property type="molecule type" value="Genomic_DNA"/>
</dbReference>
<dbReference type="PANTHER" id="PTHR30336">
    <property type="entry name" value="INNER MEMBRANE PROTEIN, PROBABLE PERMEASE"/>
    <property type="match status" value="1"/>
</dbReference>
<name>A0A926N750_9BACL</name>
<reference evidence="3" key="1">
    <citation type="submission" date="2020-09" db="EMBL/GenBank/DDBJ databases">
        <title>A novel bacterium of genus Hazenella, isolated from South China Sea.</title>
        <authorList>
            <person name="Huang H."/>
            <person name="Mo K."/>
            <person name="Hu Y."/>
        </authorList>
    </citation>
    <scope>NUCLEOTIDE SEQUENCE</scope>
    <source>
        <strain evidence="3">IB182357</strain>
    </source>
</reference>
<evidence type="ECO:0000313" key="3">
    <source>
        <dbReference type="EMBL" id="MBD1373894.1"/>
    </source>
</evidence>
<dbReference type="Pfam" id="PF02698">
    <property type="entry name" value="DUF218"/>
    <property type="match status" value="1"/>
</dbReference>
<evidence type="ECO:0000313" key="4">
    <source>
        <dbReference type="Proteomes" id="UP000661691"/>
    </source>
</evidence>
<dbReference type="AlphaFoldDB" id="A0A926N750"/>
<dbReference type="GO" id="GO:0005886">
    <property type="term" value="C:plasma membrane"/>
    <property type="evidence" value="ECO:0007669"/>
    <property type="project" value="TreeGrafter"/>
</dbReference>
<evidence type="ECO:0000259" key="2">
    <source>
        <dbReference type="Pfam" id="PF02698"/>
    </source>
</evidence>
<dbReference type="CDD" id="cd06259">
    <property type="entry name" value="YdcF-like"/>
    <property type="match status" value="1"/>
</dbReference>
<dbReference type="RefSeq" id="WP_191138732.1">
    <property type="nucleotide sequence ID" value="NZ_JACXAG020000001.1"/>
</dbReference>
<keyword evidence="4" id="KW-1185">Reference proteome</keyword>
<keyword evidence="1" id="KW-0812">Transmembrane</keyword>
<feature type="domain" description="DUF218" evidence="2">
    <location>
        <begin position="39"/>
        <end position="208"/>
    </location>
</feature>